<keyword evidence="2" id="KW-0863">Zinc-finger</keyword>
<sequence length="126" mass="13413">MTSHDEGAGGGGSGVGRDGSGASIRVLGATVDDQTRCVHYRGPLDVVAIRFHCCREFYPCFRCHADAADHAVSAWPRAEFDAPAILCGVCRTTLSITEYLNAHGCPACRAPFNPGCSLHHSIYFDG</sequence>
<name>A0A2A2WTX1_9ACTN</name>
<dbReference type="AlphaFoldDB" id="A0A2A2WTX1"/>
<dbReference type="EMBL" id="NTGA01000004">
    <property type="protein sequence ID" value="PAY24679.1"/>
    <property type="molecule type" value="Genomic_DNA"/>
</dbReference>
<organism evidence="5 6">
    <name type="scientific">Dietzia natronolimnaea</name>
    <dbReference type="NCBI Taxonomy" id="161920"/>
    <lineage>
        <taxon>Bacteria</taxon>
        <taxon>Bacillati</taxon>
        <taxon>Actinomycetota</taxon>
        <taxon>Actinomycetes</taxon>
        <taxon>Mycobacteriales</taxon>
        <taxon>Dietziaceae</taxon>
        <taxon>Dietzia</taxon>
    </lineage>
</organism>
<dbReference type="GO" id="GO:0008270">
    <property type="term" value="F:zinc ion binding"/>
    <property type="evidence" value="ECO:0007669"/>
    <property type="project" value="UniProtKB-KW"/>
</dbReference>
<dbReference type="PROSITE" id="PS51266">
    <property type="entry name" value="ZF_CHY"/>
    <property type="match status" value="1"/>
</dbReference>
<evidence type="ECO:0000256" key="1">
    <source>
        <dbReference type="ARBA" id="ARBA00022723"/>
    </source>
</evidence>
<comment type="caution">
    <text evidence="5">The sequence shown here is derived from an EMBL/GenBank/DDBJ whole genome shotgun (WGS) entry which is preliminary data.</text>
</comment>
<evidence type="ECO:0000256" key="3">
    <source>
        <dbReference type="ARBA" id="ARBA00022833"/>
    </source>
</evidence>
<dbReference type="PIRSF" id="PIRSF017292">
    <property type="entry name" value="UCP017292_Znf_CHY"/>
    <property type="match status" value="1"/>
</dbReference>
<keyword evidence="3" id="KW-0862">Zinc</keyword>
<dbReference type="SUPFAM" id="SSF161219">
    <property type="entry name" value="CHY zinc finger-like"/>
    <property type="match status" value="1"/>
</dbReference>
<dbReference type="GO" id="GO:0045041">
    <property type="term" value="P:protein import into mitochondrial intermembrane space"/>
    <property type="evidence" value="ECO:0007669"/>
    <property type="project" value="TreeGrafter"/>
</dbReference>
<proteinExistence type="predicted"/>
<protein>
    <recommendedName>
        <fullName evidence="4">CHY-type domain-containing protein</fullName>
    </recommendedName>
</protein>
<evidence type="ECO:0000259" key="4">
    <source>
        <dbReference type="PROSITE" id="PS51266"/>
    </source>
</evidence>
<gene>
    <name evidence="5" type="ORF">CEY15_02510</name>
</gene>
<dbReference type="InterPro" id="IPR037274">
    <property type="entry name" value="Znf_CHY_sf"/>
</dbReference>
<accession>A0A2A2WTX1</accession>
<dbReference type="PANTHER" id="PTHR28082:SF1">
    <property type="entry name" value="HELPER OF TIM PROTEIN 13"/>
    <property type="match status" value="1"/>
</dbReference>
<keyword evidence="1" id="KW-0479">Metal-binding</keyword>
<dbReference type="InterPro" id="IPR052604">
    <property type="entry name" value="Mito_Tim_assembly_helper"/>
</dbReference>
<evidence type="ECO:0000313" key="6">
    <source>
        <dbReference type="Proteomes" id="UP000218810"/>
    </source>
</evidence>
<reference evidence="6" key="1">
    <citation type="submission" date="2017-09" db="EMBL/GenBank/DDBJ databases">
        <authorList>
            <person name="Zhang Y."/>
            <person name="Huang X."/>
            <person name="Liu J."/>
            <person name="Lu L."/>
            <person name="Peng K."/>
        </authorList>
    </citation>
    <scope>NUCLEOTIDE SEQUENCE [LARGE SCALE GENOMIC DNA]</scope>
    <source>
        <strain evidence="6">S-XJ-1</strain>
    </source>
</reference>
<evidence type="ECO:0000313" key="5">
    <source>
        <dbReference type="EMBL" id="PAY24679.1"/>
    </source>
</evidence>
<dbReference type="PANTHER" id="PTHR28082">
    <property type="entry name" value="ZINC FINGER PROTEIN"/>
    <property type="match status" value="1"/>
</dbReference>
<feature type="domain" description="CHY-type" evidence="4">
    <location>
        <begin position="30"/>
        <end position="110"/>
    </location>
</feature>
<dbReference type="RefSeq" id="WP_017836326.1">
    <property type="nucleotide sequence ID" value="NZ_JBNQFY010000004.1"/>
</dbReference>
<dbReference type="Proteomes" id="UP000218810">
    <property type="component" value="Unassembled WGS sequence"/>
</dbReference>
<dbReference type="InterPro" id="IPR008913">
    <property type="entry name" value="Znf_CHY"/>
</dbReference>
<dbReference type="OrthoDB" id="882119at2"/>
<keyword evidence="6" id="KW-1185">Reference proteome</keyword>
<dbReference type="InterPro" id="IPR016694">
    <property type="entry name" value="UCP017292"/>
</dbReference>
<dbReference type="Pfam" id="PF05495">
    <property type="entry name" value="zf-CHY"/>
    <property type="match status" value="1"/>
</dbReference>
<evidence type="ECO:0000256" key="2">
    <source>
        <dbReference type="ARBA" id="ARBA00022771"/>
    </source>
</evidence>